<evidence type="ECO:0000313" key="3">
    <source>
        <dbReference type="Proteomes" id="UP001234989"/>
    </source>
</evidence>
<dbReference type="PANTHER" id="PTHR34072:SF52">
    <property type="entry name" value="RIBONUCLEASE H"/>
    <property type="match status" value="1"/>
</dbReference>
<name>A0AAF0U8D2_SOLVR</name>
<dbReference type="SUPFAM" id="SSF56672">
    <property type="entry name" value="DNA/RNA polymerases"/>
    <property type="match status" value="1"/>
</dbReference>
<dbReference type="AlphaFoldDB" id="A0AAF0U8D2"/>
<protein>
    <recommendedName>
        <fullName evidence="1">Reverse transcriptase/retrotransposon-derived protein RNase H-like domain-containing protein</fullName>
    </recommendedName>
</protein>
<dbReference type="InterPro" id="IPR041577">
    <property type="entry name" value="RT_RNaseH_2"/>
</dbReference>
<keyword evidence="3" id="KW-1185">Reference proteome</keyword>
<dbReference type="Proteomes" id="UP001234989">
    <property type="component" value="Chromosome 8"/>
</dbReference>
<organism evidence="2 3">
    <name type="scientific">Solanum verrucosum</name>
    <dbReference type="NCBI Taxonomy" id="315347"/>
    <lineage>
        <taxon>Eukaryota</taxon>
        <taxon>Viridiplantae</taxon>
        <taxon>Streptophyta</taxon>
        <taxon>Embryophyta</taxon>
        <taxon>Tracheophyta</taxon>
        <taxon>Spermatophyta</taxon>
        <taxon>Magnoliopsida</taxon>
        <taxon>eudicotyledons</taxon>
        <taxon>Gunneridae</taxon>
        <taxon>Pentapetalae</taxon>
        <taxon>asterids</taxon>
        <taxon>lamiids</taxon>
        <taxon>Solanales</taxon>
        <taxon>Solanaceae</taxon>
        <taxon>Solanoideae</taxon>
        <taxon>Solaneae</taxon>
        <taxon>Solanum</taxon>
    </lineage>
</organism>
<sequence>SHTDIKSFLGLEGYYRRFVEECKKSFAELKTRLTTTLVLTLPEGSDGYVIYCDSSRAGLGFVLIQRGKVIAYASTQLKVHNYPTQDLKHHKSLQYVFTQKELNLHQTRWLQFLKDY</sequence>
<dbReference type="PANTHER" id="PTHR34072">
    <property type="entry name" value="ENZYMATIC POLYPROTEIN-RELATED"/>
    <property type="match status" value="1"/>
</dbReference>
<reference evidence="2" key="1">
    <citation type="submission" date="2023-08" db="EMBL/GenBank/DDBJ databases">
        <title>A de novo genome assembly of Solanum verrucosum Schlechtendal, a Mexican diploid species geographically isolated from the other diploid A-genome species in potato relatives.</title>
        <authorList>
            <person name="Hosaka K."/>
        </authorList>
    </citation>
    <scope>NUCLEOTIDE SEQUENCE</scope>
    <source>
        <tissue evidence="2">Young leaves</tissue>
    </source>
</reference>
<proteinExistence type="predicted"/>
<feature type="domain" description="Reverse transcriptase/retrotransposon-derived protein RNase H-like" evidence="1">
    <location>
        <begin position="20"/>
        <end position="87"/>
    </location>
</feature>
<accession>A0AAF0U8D2</accession>
<dbReference type="EMBL" id="CP133619">
    <property type="protein sequence ID" value="WMV41130.1"/>
    <property type="molecule type" value="Genomic_DNA"/>
</dbReference>
<dbReference type="InterPro" id="IPR043502">
    <property type="entry name" value="DNA/RNA_pol_sf"/>
</dbReference>
<feature type="non-terminal residue" evidence="2">
    <location>
        <position position="1"/>
    </location>
</feature>
<evidence type="ECO:0000259" key="1">
    <source>
        <dbReference type="Pfam" id="PF17919"/>
    </source>
</evidence>
<gene>
    <name evidence="2" type="ORF">MTR67_034515</name>
</gene>
<evidence type="ECO:0000313" key="2">
    <source>
        <dbReference type="EMBL" id="WMV41130.1"/>
    </source>
</evidence>
<dbReference type="Pfam" id="PF17919">
    <property type="entry name" value="RT_RNaseH_2"/>
    <property type="match status" value="1"/>
</dbReference>